<name>A0A933GM62_UNCTE</name>
<gene>
    <name evidence="1" type="ORF">HY730_02000</name>
</gene>
<sequence>MKNDKKGELRKKDILNDASILAVHTAKKKAYADKTLSKWLREVKLNRNPGRPKKEK</sequence>
<accession>A0A933GM62</accession>
<organism evidence="1 2">
    <name type="scientific">Tectimicrobiota bacterium</name>
    <dbReference type="NCBI Taxonomy" id="2528274"/>
    <lineage>
        <taxon>Bacteria</taxon>
        <taxon>Pseudomonadati</taxon>
        <taxon>Nitrospinota/Tectimicrobiota group</taxon>
        <taxon>Candidatus Tectimicrobiota</taxon>
    </lineage>
</organism>
<evidence type="ECO:0000313" key="2">
    <source>
        <dbReference type="Proteomes" id="UP000772181"/>
    </source>
</evidence>
<dbReference type="EMBL" id="JACQWF010000091">
    <property type="protein sequence ID" value="MBI4595130.1"/>
    <property type="molecule type" value="Genomic_DNA"/>
</dbReference>
<dbReference type="Proteomes" id="UP000772181">
    <property type="component" value="Unassembled WGS sequence"/>
</dbReference>
<comment type="caution">
    <text evidence="1">The sequence shown here is derived from an EMBL/GenBank/DDBJ whole genome shotgun (WGS) entry which is preliminary data.</text>
</comment>
<proteinExistence type="predicted"/>
<reference evidence="1" key="1">
    <citation type="submission" date="2020-07" db="EMBL/GenBank/DDBJ databases">
        <title>Huge and variable diversity of episymbiotic CPR bacteria and DPANN archaea in groundwater ecosystems.</title>
        <authorList>
            <person name="He C.Y."/>
            <person name="Keren R."/>
            <person name="Whittaker M."/>
            <person name="Farag I.F."/>
            <person name="Doudna J."/>
            <person name="Cate J.H.D."/>
            <person name="Banfield J.F."/>
        </authorList>
    </citation>
    <scope>NUCLEOTIDE SEQUENCE</scope>
    <source>
        <strain evidence="1">NC_groundwater_1482_Ag_S-0.65um_47_24</strain>
    </source>
</reference>
<dbReference type="AlphaFoldDB" id="A0A933GM62"/>
<evidence type="ECO:0000313" key="1">
    <source>
        <dbReference type="EMBL" id="MBI4595130.1"/>
    </source>
</evidence>
<protein>
    <submittedName>
        <fullName evidence="1">Uncharacterized protein</fullName>
    </submittedName>
</protein>